<dbReference type="RefSeq" id="WP_248252229.1">
    <property type="nucleotide sequence ID" value="NZ_JAIWJX010000002.1"/>
</dbReference>
<name>A0A9X1XB53_9BACL</name>
<dbReference type="EMBL" id="JAIWJX010000002">
    <property type="protein sequence ID" value="MCK6256580.1"/>
    <property type="molecule type" value="Genomic_DNA"/>
</dbReference>
<organism evidence="2 3">
    <name type="scientific">Fictibacillus marinisediminis</name>
    <dbReference type="NCBI Taxonomy" id="2878389"/>
    <lineage>
        <taxon>Bacteria</taxon>
        <taxon>Bacillati</taxon>
        <taxon>Bacillota</taxon>
        <taxon>Bacilli</taxon>
        <taxon>Bacillales</taxon>
        <taxon>Fictibacillaceae</taxon>
        <taxon>Fictibacillus</taxon>
    </lineage>
</organism>
<dbReference type="Proteomes" id="UP001139011">
    <property type="component" value="Unassembled WGS sequence"/>
</dbReference>
<feature type="compositionally biased region" description="Basic and acidic residues" evidence="1">
    <location>
        <begin position="1"/>
        <end position="27"/>
    </location>
</feature>
<evidence type="ECO:0008006" key="4">
    <source>
        <dbReference type="Google" id="ProtNLM"/>
    </source>
</evidence>
<dbReference type="AlphaFoldDB" id="A0A9X1XB53"/>
<keyword evidence="3" id="KW-1185">Reference proteome</keyword>
<gene>
    <name evidence="2" type="ORF">LCY76_08235</name>
</gene>
<sequence length="78" mass="9123">MNIREKLQNLKQNPEDVYSHSQTEESFSRNYTNPVEVKYIPAEDVYELKVFDMEGGEQLDSKKFHSADEVLADLNIEK</sequence>
<evidence type="ECO:0000313" key="2">
    <source>
        <dbReference type="EMBL" id="MCK6256580.1"/>
    </source>
</evidence>
<evidence type="ECO:0000256" key="1">
    <source>
        <dbReference type="SAM" id="MobiDB-lite"/>
    </source>
</evidence>
<evidence type="ECO:0000313" key="3">
    <source>
        <dbReference type="Proteomes" id="UP001139011"/>
    </source>
</evidence>
<comment type="caution">
    <text evidence="2">The sequence shown here is derived from an EMBL/GenBank/DDBJ whole genome shotgun (WGS) entry which is preliminary data.</text>
</comment>
<protein>
    <recommendedName>
        <fullName evidence="4">DUF1292 domain-containing protein</fullName>
    </recommendedName>
</protein>
<accession>A0A9X1XB53</accession>
<reference evidence="2" key="1">
    <citation type="submission" date="2021-09" db="EMBL/GenBank/DDBJ databases">
        <title>Genome analysis of Fictibacillus sp. KIGAM418 isolated from marine sediment.</title>
        <authorList>
            <person name="Seo M.-J."/>
            <person name="Cho E.-S."/>
            <person name="Hwang C.Y."/>
        </authorList>
    </citation>
    <scope>NUCLEOTIDE SEQUENCE</scope>
    <source>
        <strain evidence="2">KIGAM418</strain>
    </source>
</reference>
<feature type="region of interest" description="Disordered" evidence="1">
    <location>
        <begin position="1"/>
        <end position="29"/>
    </location>
</feature>
<proteinExistence type="predicted"/>